<dbReference type="PANTHER" id="PTHR21666">
    <property type="entry name" value="PEPTIDASE-RELATED"/>
    <property type="match status" value="1"/>
</dbReference>
<proteinExistence type="predicted"/>
<reference evidence="3 4" key="1">
    <citation type="journal article" date="2019" name="Emerg. Microbes Infect.">
        <title>Comprehensive subspecies identification of 175 nontuberculous mycobacteria species based on 7547 genomic profiles.</title>
        <authorList>
            <person name="Matsumoto Y."/>
            <person name="Kinjo T."/>
            <person name="Motooka D."/>
            <person name="Nabeya D."/>
            <person name="Jung N."/>
            <person name="Uechi K."/>
            <person name="Horii T."/>
            <person name="Iida T."/>
            <person name="Fujita J."/>
            <person name="Nakamura S."/>
        </authorList>
    </citation>
    <scope>NUCLEOTIDE SEQUENCE [LARGE SCALE GENOMIC DNA]</scope>
    <source>
        <strain evidence="3 4">JCM 30996</strain>
    </source>
</reference>
<sequence>MSPKHIRSLIGAGSVASLLLAAGCSAAPETTPVGTSAASASAAPTATPPAPSVATPLVAQVLAAPIPVPGTDGKVHLAYELQLTNALAQDVTVTSVDVRAGDRTLLSLPGDRLAYWTRIIGTPTPTTTIGAGQSAFVWLDVALAPDEIVPDQLTHAVGISVPQPMPPLFEAAMTENVAPVTVAKREPVVLSPPLAGPNWLNANSCCDMTPHRTALNPIDGEIWAAERFAIDYLQLGPDGRISTGEPTDVNSYPYFGADILAVGDGPVVSTLDGLAEQVPGTAPTGLTLEQYGGNHVVQDLGDGNYAFYAHLQTGTVQVKPGDQLAAGQVIGSLGNSGNTDAPHLHFHVMNSPDPLRSDGLPFVLSSFQLDSRLAGSPEALGALLDGRPAELQPGFAPRTENDTSPLVYDVMTYAQR</sequence>
<keyword evidence="4" id="KW-1185">Reference proteome</keyword>
<feature type="domain" description="M23ase beta-sheet core" evidence="2">
    <location>
        <begin position="256"/>
        <end position="351"/>
    </location>
</feature>
<evidence type="ECO:0000259" key="2">
    <source>
        <dbReference type="Pfam" id="PF01551"/>
    </source>
</evidence>
<dbReference type="InterPro" id="IPR050570">
    <property type="entry name" value="Cell_wall_metabolism_enzyme"/>
</dbReference>
<keyword evidence="1" id="KW-0732">Signal</keyword>
<organism evidence="3 4">
    <name type="scientific">Mycolicibacterium hippocampi</name>
    <dbReference type="NCBI Taxonomy" id="659824"/>
    <lineage>
        <taxon>Bacteria</taxon>
        <taxon>Bacillati</taxon>
        <taxon>Actinomycetota</taxon>
        <taxon>Actinomycetes</taxon>
        <taxon>Mycobacteriales</taxon>
        <taxon>Mycobacteriaceae</taxon>
        <taxon>Mycolicibacterium</taxon>
    </lineage>
</organism>
<dbReference type="AlphaFoldDB" id="A0A7I9ZIE1"/>
<dbReference type="Pfam" id="PF01551">
    <property type="entry name" value="Peptidase_M23"/>
    <property type="match status" value="1"/>
</dbReference>
<dbReference type="Gene3D" id="2.70.70.10">
    <property type="entry name" value="Glucose Permease (Domain IIA)"/>
    <property type="match status" value="1"/>
</dbReference>
<protein>
    <submittedName>
        <fullName evidence="3">Peptidase M23</fullName>
    </submittedName>
</protein>
<gene>
    <name evidence="3" type="ORF">MHIP_12730</name>
</gene>
<dbReference type="InterPro" id="IPR011055">
    <property type="entry name" value="Dup_hybrid_motif"/>
</dbReference>
<dbReference type="EMBL" id="BLLB01000002">
    <property type="protein sequence ID" value="GFH00790.1"/>
    <property type="molecule type" value="Genomic_DNA"/>
</dbReference>
<evidence type="ECO:0000313" key="3">
    <source>
        <dbReference type="EMBL" id="GFH00790.1"/>
    </source>
</evidence>
<dbReference type="CDD" id="cd12797">
    <property type="entry name" value="M23_peptidase"/>
    <property type="match status" value="1"/>
</dbReference>
<comment type="caution">
    <text evidence="3">The sequence shown here is derived from an EMBL/GenBank/DDBJ whole genome shotgun (WGS) entry which is preliminary data.</text>
</comment>
<dbReference type="GO" id="GO:0004222">
    <property type="term" value="F:metalloendopeptidase activity"/>
    <property type="evidence" value="ECO:0007669"/>
    <property type="project" value="TreeGrafter"/>
</dbReference>
<feature type="signal peptide" evidence="1">
    <location>
        <begin position="1"/>
        <end position="26"/>
    </location>
</feature>
<feature type="chain" id="PRO_5029833965" evidence="1">
    <location>
        <begin position="27"/>
        <end position="416"/>
    </location>
</feature>
<dbReference type="Proteomes" id="UP000465304">
    <property type="component" value="Unassembled WGS sequence"/>
</dbReference>
<dbReference type="InterPro" id="IPR016047">
    <property type="entry name" value="M23ase_b-sheet_dom"/>
</dbReference>
<dbReference type="PANTHER" id="PTHR21666:SF270">
    <property type="entry name" value="MUREIN HYDROLASE ACTIVATOR ENVC"/>
    <property type="match status" value="1"/>
</dbReference>
<evidence type="ECO:0000313" key="4">
    <source>
        <dbReference type="Proteomes" id="UP000465304"/>
    </source>
</evidence>
<accession>A0A7I9ZIE1</accession>
<dbReference type="PROSITE" id="PS51257">
    <property type="entry name" value="PROKAR_LIPOPROTEIN"/>
    <property type="match status" value="1"/>
</dbReference>
<dbReference type="SUPFAM" id="SSF51261">
    <property type="entry name" value="Duplicated hybrid motif"/>
    <property type="match status" value="1"/>
</dbReference>
<name>A0A7I9ZIE1_9MYCO</name>
<evidence type="ECO:0000256" key="1">
    <source>
        <dbReference type="SAM" id="SignalP"/>
    </source>
</evidence>